<dbReference type="InterPro" id="IPR018866">
    <property type="entry name" value="Znf-4CXXC_R1"/>
</dbReference>
<dbReference type="OrthoDB" id="298344at2759"/>
<feature type="compositionally biased region" description="Polar residues" evidence="10">
    <location>
        <begin position="1"/>
        <end position="14"/>
    </location>
</feature>
<proteinExistence type="predicted"/>
<keyword evidence="3" id="KW-0963">Cytoplasm</keyword>
<keyword evidence="9" id="KW-0539">Nucleus</keyword>
<feature type="region of interest" description="Disordered" evidence="10">
    <location>
        <begin position="1"/>
        <end position="47"/>
    </location>
</feature>
<evidence type="ECO:0000256" key="8">
    <source>
        <dbReference type="ARBA" id="ARBA00023163"/>
    </source>
</evidence>
<dbReference type="RefSeq" id="XP_030521843.1">
    <property type="nucleotide sequence ID" value="XM_030665983.2"/>
</dbReference>
<dbReference type="GO" id="GO:0005634">
    <property type="term" value="C:nucleus"/>
    <property type="evidence" value="ECO:0007669"/>
    <property type="project" value="UniProtKB-SubCell"/>
</dbReference>
<dbReference type="Proteomes" id="UP000827889">
    <property type="component" value="Chromosome 7"/>
</dbReference>
<evidence type="ECO:0000256" key="6">
    <source>
        <dbReference type="ARBA" id="ARBA00022843"/>
    </source>
</evidence>
<organism evidence="12 13">
    <name type="scientific">Rhodamnia argentea</name>
    <dbReference type="NCBI Taxonomy" id="178133"/>
    <lineage>
        <taxon>Eukaryota</taxon>
        <taxon>Viridiplantae</taxon>
        <taxon>Streptophyta</taxon>
        <taxon>Embryophyta</taxon>
        <taxon>Tracheophyta</taxon>
        <taxon>Spermatophyta</taxon>
        <taxon>Magnoliopsida</taxon>
        <taxon>eudicotyledons</taxon>
        <taxon>Gunneridae</taxon>
        <taxon>Pentapetalae</taxon>
        <taxon>rosids</taxon>
        <taxon>malvids</taxon>
        <taxon>Myrtales</taxon>
        <taxon>Myrtaceae</taxon>
        <taxon>Myrtoideae</taxon>
        <taxon>Myrteae</taxon>
        <taxon>Australasian group</taxon>
        <taxon>Rhodamnia</taxon>
    </lineage>
</organism>
<keyword evidence="4" id="KW-1017">Isopeptide bond</keyword>
<protein>
    <submittedName>
        <fullName evidence="13">Uncharacterized protein LOC115734953 isoform X1</fullName>
    </submittedName>
</protein>
<accession>A0A8B8NI87</accession>
<dbReference type="PROSITE" id="PS50827">
    <property type="entry name" value="DDT"/>
    <property type="match status" value="1"/>
</dbReference>
<dbReference type="InterPro" id="IPR040221">
    <property type="entry name" value="CDCA7/CDA7L"/>
</dbReference>
<evidence type="ECO:0000313" key="13">
    <source>
        <dbReference type="RefSeq" id="XP_030521843.1"/>
    </source>
</evidence>
<feature type="region of interest" description="Disordered" evidence="10">
    <location>
        <begin position="160"/>
        <end position="272"/>
    </location>
</feature>
<keyword evidence="8" id="KW-0804">Transcription</keyword>
<keyword evidence="12" id="KW-1185">Reference proteome</keyword>
<dbReference type="GO" id="GO:0005737">
    <property type="term" value="C:cytoplasm"/>
    <property type="evidence" value="ECO:0007669"/>
    <property type="project" value="UniProtKB-SubCell"/>
</dbReference>
<evidence type="ECO:0000256" key="7">
    <source>
        <dbReference type="ARBA" id="ARBA00023015"/>
    </source>
</evidence>
<comment type="subcellular location">
    <subcellularLocation>
        <location evidence="2">Cytoplasm</location>
    </subcellularLocation>
    <subcellularLocation>
        <location evidence="1">Nucleus</location>
    </subcellularLocation>
</comment>
<dbReference type="Pfam" id="PF10497">
    <property type="entry name" value="zf-4CXXC_R1"/>
    <property type="match status" value="1"/>
</dbReference>
<keyword evidence="7" id="KW-0805">Transcription regulation</keyword>
<evidence type="ECO:0000256" key="4">
    <source>
        <dbReference type="ARBA" id="ARBA00022499"/>
    </source>
</evidence>
<feature type="domain" description="DDT" evidence="11">
    <location>
        <begin position="361"/>
        <end position="426"/>
    </location>
</feature>
<dbReference type="KEGG" id="rarg:115734953"/>
<dbReference type="AlphaFoldDB" id="A0A8B8NI87"/>
<evidence type="ECO:0000259" key="11">
    <source>
        <dbReference type="PROSITE" id="PS50827"/>
    </source>
</evidence>
<evidence type="ECO:0000256" key="9">
    <source>
        <dbReference type="ARBA" id="ARBA00023242"/>
    </source>
</evidence>
<sequence>MAVPSSSHQSPKSEASSRKQKDESKNQREEGDGGGDGLKDAKRNNNPGVRVVGGRIYCPFNGKTCHQCRQKTLDFTAACRIMKGDKQCTIKFCHKCLLNRYGEKAEDVAALENWKCPKCRGICNCSFCMKKRGHKPTGILVHTAKKTGFSSVSEMLSVGGPESLDLNKPAKPADVSSKNSDSDENLAVLSPRKQGKENSSDHKIDLNLKLDSSTANSVKKSSKKRKPDGLNETCDTNVDDESIPKDRTRKKPGDSEKVSDREAQRNKKNKRVIKARKNMVVDVSRGISSGLVNEEKPNMRQDASGSPAARAYQAAVKSKFTADPVKVNGRSAILQNKELHADIPLPEGILLTGVAGVELPSEVIGDALQFLEFCAAFGKVLDIRKGEAESIIRELTCGRRRRHGQASLIVRFHIQLISLILKDMGDEFPSITSADGRNSWLQAIGKCLSDSKCTFKDFHLDCLDKGVDGYDELDLSKKLRLLNFLCDEALSTENLRGWIEDQNLRYVENGKEARGKLLEVKEKEKLLKQKMKNDVTEVIIAKNGVPLSVSEHDAIVSQVKHEIAQVHAEMLEMSRISKKQQRSDAVRTEPVIVDGYGRTFWKLKGYKGEPDVLLQGWFQHVIRLDQKKNGSSLMLKRNKKLTDTSLHW</sequence>
<gene>
    <name evidence="13" type="primary">LOC115734953</name>
</gene>
<feature type="compositionally biased region" description="Basic and acidic residues" evidence="10">
    <location>
        <begin position="242"/>
        <end position="265"/>
    </location>
</feature>
<reference evidence="13" key="1">
    <citation type="submission" date="2025-08" db="UniProtKB">
        <authorList>
            <consortium name="RefSeq"/>
        </authorList>
    </citation>
    <scope>IDENTIFICATION</scope>
    <source>
        <tissue evidence="13">Leaf</tissue>
    </source>
</reference>
<feature type="compositionally biased region" description="Basic and acidic residues" evidence="10">
    <location>
        <begin position="194"/>
        <end position="208"/>
    </location>
</feature>
<evidence type="ECO:0000256" key="10">
    <source>
        <dbReference type="SAM" id="MobiDB-lite"/>
    </source>
</evidence>
<evidence type="ECO:0000256" key="3">
    <source>
        <dbReference type="ARBA" id="ARBA00022490"/>
    </source>
</evidence>
<evidence type="ECO:0000313" key="12">
    <source>
        <dbReference type="Proteomes" id="UP000827889"/>
    </source>
</evidence>
<feature type="compositionally biased region" description="Polar residues" evidence="10">
    <location>
        <begin position="210"/>
        <end position="219"/>
    </location>
</feature>
<evidence type="ECO:0000256" key="5">
    <source>
        <dbReference type="ARBA" id="ARBA00022553"/>
    </source>
</evidence>
<name>A0A8B8NI87_9MYRT</name>
<evidence type="ECO:0000256" key="1">
    <source>
        <dbReference type="ARBA" id="ARBA00004123"/>
    </source>
</evidence>
<dbReference type="InterPro" id="IPR018501">
    <property type="entry name" value="DDT_dom"/>
</dbReference>
<dbReference type="GeneID" id="115734953"/>
<evidence type="ECO:0000256" key="2">
    <source>
        <dbReference type="ARBA" id="ARBA00004496"/>
    </source>
</evidence>
<dbReference type="SMART" id="SM00571">
    <property type="entry name" value="DDT"/>
    <property type="match status" value="1"/>
</dbReference>
<dbReference type="PANTHER" id="PTHR31169:SF8">
    <property type="entry name" value="ZINC-FINGER DOMAIN OF MONOAMINE-OXIDASE A REPRESSOR R1 PROTEIN"/>
    <property type="match status" value="1"/>
</dbReference>
<dbReference type="PANTHER" id="PTHR31169">
    <property type="entry name" value="OS05G0300700 PROTEIN"/>
    <property type="match status" value="1"/>
</dbReference>
<feature type="compositionally biased region" description="Basic and acidic residues" evidence="10">
    <location>
        <begin position="15"/>
        <end position="43"/>
    </location>
</feature>
<dbReference type="GO" id="GO:0006355">
    <property type="term" value="P:regulation of DNA-templated transcription"/>
    <property type="evidence" value="ECO:0007669"/>
    <property type="project" value="InterPro"/>
</dbReference>
<keyword evidence="5" id="KW-0597">Phosphoprotein</keyword>
<keyword evidence="6" id="KW-0832">Ubl conjugation</keyword>